<dbReference type="SUPFAM" id="SSF53756">
    <property type="entry name" value="UDP-Glycosyltransferase/glycogen phosphorylase"/>
    <property type="match status" value="1"/>
</dbReference>
<keyword evidence="2" id="KW-0808">Transferase</keyword>
<dbReference type="FunFam" id="3.40.50.2000:FF:000040">
    <property type="entry name" value="UDP-glycosyltransferase 76C1"/>
    <property type="match status" value="1"/>
</dbReference>
<dbReference type="EMBL" id="JAJJMA010021513">
    <property type="protein sequence ID" value="MCL7023371.1"/>
    <property type="molecule type" value="Genomic_DNA"/>
</dbReference>
<keyword evidence="4" id="KW-1185">Reference proteome</keyword>
<dbReference type="GO" id="GO:0080043">
    <property type="term" value="F:quercetin 3-O-glucosyltransferase activity"/>
    <property type="evidence" value="ECO:0007669"/>
    <property type="project" value="TreeGrafter"/>
</dbReference>
<organism evidence="3 4">
    <name type="scientific">Papaver nudicaule</name>
    <name type="common">Iceland poppy</name>
    <dbReference type="NCBI Taxonomy" id="74823"/>
    <lineage>
        <taxon>Eukaryota</taxon>
        <taxon>Viridiplantae</taxon>
        <taxon>Streptophyta</taxon>
        <taxon>Embryophyta</taxon>
        <taxon>Tracheophyta</taxon>
        <taxon>Spermatophyta</taxon>
        <taxon>Magnoliopsida</taxon>
        <taxon>Ranunculales</taxon>
        <taxon>Papaveraceae</taxon>
        <taxon>Papaveroideae</taxon>
        <taxon>Papaver</taxon>
    </lineage>
</organism>
<sequence>MRLPGGALSPPPLHGHSDDLELHATECSSSTSMRKRRLVLFPCPYLQGHINPMLQLATLLHSKGFSITIIHTRFNSPNPSDYPHFHFVPISSPGSDTDQFHLRHSTSDIVAFISAINVEFVSPFRDCLIRLLSSSSLPSSQPDTNDDTFNDTDKDGDSITCVITDALMHFTQDVADNLRIPRIVLRSSSPTSFVAFTAYPLLLHKGYLPIQDSELEKLVPELSPLKVKDLPTAKTKDPQLLYELVIQMIERTKSSSGLIFNSFESLEHPALDTIRRDFRGVPIFPVGPFHKWSPASSSSILTEDQSCIPWLDKQAPKSVIYVSFGSLADMEETELVETAWGLANSGHAFLWVVRPGLVRSSSSSTVEHLLPDGFQEMIRSTGNRGCLVKWAPQEQVLAHPAVGGFWTHNGWNSTLESVCEGVPMLCRPCFGDQMVNARYVSDVWKVGFQFDGTRRSLERGDVERAVKRLMRDADIVEHDHEAMMTRVQDLKEKADNSLRKGGSSLESVEKLIDLIMSF</sequence>
<dbReference type="Gene3D" id="3.40.50.2000">
    <property type="entry name" value="Glycogen Phosphorylase B"/>
    <property type="match status" value="2"/>
</dbReference>
<evidence type="ECO:0000256" key="1">
    <source>
        <dbReference type="ARBA" id="ARBA00009995"/>
    </source>
</evidence>
<dbReference type="Proteomes" id="UP001177140">
    <property type="component" value="Unassembled WGS sequence"/>
</dbReference>
<evidence type="ECO:0000313" key="3">
    <source>
        <dbReference type="EMBL" id="MCL7023371.1"/>
    </source>
</evidence>
<dbReference type="InterPro" id="IPR002213">
    <property type="entry name" value="UDP_glucos_trans"/>
</dbReference>
<protein>
    <submittedName>
        <fullName evidence="3">Uncharacterized protein</fullName>
    </submittedName>
</protein>
<accession>A0AA41RSB3</accession>
<reference evidence="3" key="1">
    <citation type="submission" date="2022-03" db="EMBL/GenBank/DDBJ databases">
        <title>A functionally conserved STORR gene fusion in Papaver species that diverged 16.8 million years ago.</title>
        <authorList>
            <person name="Catania T."/>
        </authorList>
    </citation>
    <scope>NUCLEOTIDE SEQUENCE</scope>
    <source>
        <strain evidence="3">S-191538</strain>
    </source>
</reference>
<dbReference type="CDD" id="cd03784">
    <property type="entry name" value="GT1_Gtf-like"/>
    <property type="match status" value="1"/>
</dbReference>
<comment type="caution">
    <text evidence="3">The sequence shown here is derived from an EMBL/GenBank/DDBJ whole genome shotgun (WGS) entry which is preliminary data.</text>
</comment>
<proteinExistence type="inferred from homology"/>
<dbReference type="Pfam" id="PF00201">
    <property type="entry name" value="UDPGT"/>
    <property type="match status" value="1"/>
</dbReference>
<comment type="similarity">
    <text evidence="1">Belongs to the UDP-glycosyltransferase family.</text>
</comment>
<dbReference type="PANTHER" id="PTHR11926">
    <property type="entry name" value="GLUCOSYL/GLUCURONOSYL TRANSFERASES"/>
    <property type="match status" value="1"/>
</dbReference>
<evidence type="ECO:0000256" key="2">
    <source>
        <dbReference type="ARBA" id="ARBA00022679"/>
    </source>
</evidence>
<dbReference type="FunFam" id="3.40.50.2000:FF:000120">
    <property type="entry name" value="UDP-glycosyltransferase 76C1"/>
    <property type="match status" value="1"/>
</dbReference>
<dbReference type="GO" id="GO:0080044">
    <property type="term" value="F:quercetin 7-O-glucosyltransferase activity"/>
    <property type="evidence" value="ECO:0007669"/>
    <property type="project" value="TreeGrafter"/>
</dbReference>
<name>A0AA41RSB3_PAPNU</name>
<evidence type="ECO:0000313" key="4">
    <source>
        <dbReference type="Proteomes" id="UP001177140"/>
    </source>
</evidence>
<dbReference type="AlphaFoldDB" id="A0AA41RSB3"/>
<dbReference type="PANTHER" id="PTHR11926:SF1464">
    <property type="entry name" value="UDP-GLYCOSYLTRANSFERASE 76B1-LIKE"/>
    <property type="match status" value="1"/>
</dbReference>
<gene>
    <name evidence="3" type="ORF">MKW94_005936</name>
</gene>